<dbReference type="Gene3D" id="2.60.120.280">
    <property type="entry name" value="Regulatory protein AraC"/>
    <property type="match status" value="1"/>
</dbReference>
<dbReference type="Proteomes" id="UP001597389">
    <property type="component" value="Unassembled WGS sequence"/>
</dbReference>
<feature type="domain" description="HTH araC/xylS-type" evidence="5">
    <location>
        <begin position="184"/>
        <end position="267"/>
    </location>
</feature>
<keyword evidence="2" id="KW-0238">DNA-binding</keyword>
<gene>
    <name evidence="6" type="ORF">ACFSW8_01510</name>
</gene>
<dbReference type="Pfam" id="PF12833">
    <property type="entry name" value="HTH_18"/>
    <property type="match status" value="1"/>
</dbReference>
<dbReference type="SMART" id="SM00342">
    <property type="entry name" value="HTH_ARAC"/>
    <property type="match status" value="1"/>
</dbReference>
<protein>
    <submittedName>
        <fullName evidence="6">Helix-turn-helix domain-containing protein</fullName>
    </submittedName>
</protein>
<dbReference type="SUPFAM" id="SSF46689">
    <property type="entry name" value="Homeodomain-like"/>
    <property type="match status" value="2"/>
</dbReference>
<evidence type="ECO:0000256" key="4">
    <source>
        <dbReference type="SAM" id="MobiDB-lite"/>
    </source>
</evidence>
<evidence type="ECO:0000313" key="6">
    <source>
        <dbReference type="EMBL" id="MFD2157569.1"/>
    </source>
</evidence>
<dbReference type="Gene3D" id="1.10.10.60">
    <property type="entry name" value="Homeodomain-like"/>
    <property type="match status" value="2"/>
</dbReference>
<feature type="region of interest" description="Disordered" evidence="4">
    <location>
        <begin position="258"/>
        <end position="279"/>
    </location>
</feature>
<dbReference type="PANTHER" id="PTHR43280">
    <property type="entry name" value="ARAC-FAMILY TRANSCRIPTIONAL REGULATOR"/>
    <property type="match status" value="1"/>
</dbReference>
<sequence>MQSFHKRYELPNEGNKVLGEVMMAGHIRRYGGRMRDYRYLGAHALVLILDGSGTYEDEHGRFAVLQPGDVICINPEVGHLYGTEGGGLWEEFYLVFNGPVFDLLREKNLWGEMVWLLHVESAKDCKKSFESMIESYREVPLLMVTELQRLLLKMLFEQQDMSRALNSPPALRKSLALLANTHRTVTQIARDSGMGYENFRKRFKQEYGISPHQYRQKQLYIKAMHMLLGARETVQEIAHQLGFEDEYYFSRFFKKASGKSPSHYRRAHESVTGKKRSCK</sequence>
<dbReference type="RefSeq" id="WP_377090001.1">
    <property type="nucleotide sequence ID" value="NZ_JBHSJL010000014.1"/>
</dbReference>
<evidence type="ECO:0000256" key="2">
    <source>
        <dbReference type="ARBA" id="ARBA00023125"/>
    </source>
</evidence>
<keyword evidence="3" id="KW-0804">Transcription</keyword>
<keyword evidence="7" id="KW-1185">Reference proteome</keyword>
<dbReference type="SUPFAM" id="SSF51215">
    <property type="entry name" value="Regulatory protein AraC"/>
    <property type="match status" value="1"/>
</dbReference>
<dbReference type="InterPro" id="IPR009057">
    <property type="entry name" value="Homeodomain-like_sf"/>
</dbReference>
<dbReference type="InterPro" id="IPR037923">
    <property type="entry name" value="HTH-like"/>
</dbReference>
<dbReference type="EMBL" id="JBHUJB010000009">
    <property type="protein sequence ID" value="MFD2157569.1"/>
    <property type="molecule type" value="Genomic_DNA"/>
</dbReference>
<evidence type="ECO:0000256" key="3">
    <source>
        <dbReference type="ARBA" id="ARBA00023163"/>
    </source>
</evidence>
<dbReference type="InterPro" id="IPR003313">
    <property type="entry name" value="AraC-bd"/>
</dbReference>
<name>A0ABW4Z6M2_9BACT</name>
<accession>A0ABW4Z6M2</accession>
<evidence type="ECO:0000256" key="1">
    <source>
        <dbReference type="ARBA" id="ARBA00023015"/>
    </source>
</evidence>
<dbReference type="InterPro" id="IPR020449">
    <property type="entry name" value="Tscrpt_reg_AraC-type_HTH"/>
</dbReference>
<proteinExistence type="predicted"/>
<reference evidence="7" key="1">
    <citation type="journal article" date="2019" name="Int. J. Syst. Evol. Microbiol.">
        <title>The Global Catalogue of Microorganisms (GCM) 10K type strain sequencing project: providing services to taxonomists for standard genome sequencing and annotation.</title>
        <authorList>
            <consortium name="The Broad Institute Genomics Platform"/>
            <consortium name="The Broad Institute Genome Sequencing Center for Infectious Disease"/>
            <person name="Wu L."/>
            <person name="Ma J."/>
        </authorList>
    </citation>
    <scope>NUCLEOTIDE SEQUENCE [LARGE SCALE GENOMIC DNA]</scope>
    <source>
        <strain evidence="7">CCUG 57942</strain>
    </source>
</reference>
<organism evidence="6 7">
    <name type="scientific">Rubritalea tangerina</name>
    <dbReference type="NCBI Taxonomy" id="430798"/>
    <lineage>
        <taxon>Bacteria</taxon>
        <taxon>Pseudomonadati</taxon>
        <taxon>Verrucomicrobiota</taxon>
        <taxon>Verrucomicrobiia</taxon>
        <taxon>Verrucomicrobiales</taxon>
        <taxon>Rubritaleaceae</taxon>
        <taxon>Rubritalea</taxon>
    </lineage>
</organism>
<evidence type="ECO:0000313" key="7">
    <source>
        <dbReference type="Proteomes" id="UP001597389"/>
    </source>
</evidence>
<keyword evidence="1" id="KW-0805">Transcription regulation</keyword>
<dbReference type="PRINTS" id="PR00032">
    <property type="entry name" value="HTHARAC"/>
</dbReference>
<dbReference type="Pfam" id="PF02311">
    <property type="entry name" value="AraC_binding"/>
    <property type="match status" value="1"/>
</dbReference>
<dbReference type="InterPro" id="IPR018060">
    <property type="entry name" value="HTH_AraC"/>
</dbReference>
<comment type="caution">
    <text evidence="6">The sequence shown here is derived from an EMBL/GenBank/DDBJ whole genome shotgun (WGS) entry which is preliminary data.</text>
</comment>
<dbReference type="PANTHER" id="PTHR43280:SF28">
    <property type="entry name" value="HTH-TYPE TRANSCRIPTIONAL ACTIVATOR RHAS"/>
    <property type="match status" value="1"/>
</dbReference>
<dbReference type="PROSITE" id="PS01124">
    <property type="entry name" value="HTH_ARAC_FAMILY_2"/>
    <property type="match status" value="1"/>
</dbReference>
<evidence type="ECO:0000259" key="5">
    <source>
        <dbReference type="PROSITE" id="PS01124"/>
    </source>
</evidence>